<dbReference type="Proteomes" id="UP001201701">
    <property type="component" value="Unassembled WGS sequence"/>
</dbReference>
<dbReference type="Gene3D" id="3.30.450.20">
    <property type="entry name" value="PAS domain"/>
    <property type="match status" value="1"/>
</dbReference>
<organism evidence="9 10">
    <name type="scientific">Mesorhizobium retamae</name>
    <dbReference type="NCBI Taxonomy" id="2912854"/>
    <lineage>
        <taxon>Bacteria</taxon>
        <taxon>Pseudomonadati</taxon>
        <taxon>Pseudomonadota</taxon>
        <taxon>Alphaproteobacteria</taxon>
        <taxon>Hyphomicrobiales</taxon>
        <taxon>Phyllobacteriaceae</taxon>
        <taxon>Mesorhizobium</taxon>
    </lineage>
</organism>
<dbReference type="InterPro" id="IPR004358">
    <property type="entry name" value="Sig_transdc_His_kin-like_C"/>
</dbReference>
<evidence type="ECO:0000256" key="2">
    <source>
        <dbReference type="ARBA" id="ARBA00012438"/>
    </source>
</evidence>
<dbReference type="PANTHER" id="PTHR43047">
    <property type="entry name" value="TWO-COMPONENT HISTIDINE PROTEIN KINASE"/>
    <property type="match status" value="1"/>
</dbReference>
<dbReference type="RefSeq" id="WP_239367245.1">
    <property type="nucleotide sequence ID" value="NZ_JAKREW010000017.1"/>
</dbReference>
<feature type="domain" description="PAS" evidence="8">
    <location>
        <begin position="938"/>
        <end position="1008"/>
    </location>
</feature>
<dbReference type="InterPro" id="IPR036890">
    <property type="entry name" value="HATPase_C_sf"/>
</dbReference>
<feature type="region of interest" description="Disordered" evidence="6">
    <location>
        <begin position="733"/>
        <end position="805"/>
    </location>
</feature>
<evidence type="ECO:0000313" key="9">
    <source>
        <dbReference type="EMBL" id="MCG7506768.1"/>
    </source>
</evidence>
<feature type="domain" description="Histidine kinase" evidence="7">
    <location>
        <begin position="1081"/>
        <end position="1302"/>
    </location>
</feature>
<evidence type="ECO:0000256" key="1">
    <source>
        <dbReference type="ARBA" id="ARBA00000085"/>
    </source>
</evidence>
<dbReference type="InterPro" id="IPR005467">
    <property type="entry name" value="His_kinase_dom"/>
</dbReference>
<feature type="compositionally biased region" description="Low complexity" evidence="6">
    <location>
        <begin position="256"/>
        <end position="265"/>
    </location>
</feature>
<feature type="compositionally biased region" description="Low complexity" evidence="6">
    <location>
        <begin position="431"/>
        <end position="454"/>
    </location>
</feature>
<dbReference type="Pfam" id="PF00512">
    <property type="entry name" value="HisKA"/>
    <property type="match status" value="1"/>
</dbReference>
<dbReference type="SUPFAM" id="SSF55785">
    <property type="entry name" value="PYP-like sensor domain (PAS domain)"/>
    <property type="match status" value="1"/>
</dbReference>
<dbReference type="SUPFAM" id="SSF47384">
    <property type="entry name" value="Homodimeric domain of signal transducing histidine kinase"/>
    <property type="match status" value="1"/>
</dbReference>
<evidence type="ECO:0000259" key="7">
    <source>
        <dbReference type="PROSITE" id="PS50109"/>
    </source>
</evidence>
<feature type="region of interest" description="Disordered" evidence="6">
    <location>
        <begin position="420"/>
        <end position="482"/>
    </location>
</feature>
<keyword evidence="5" id="KW-0418">Kinase</keyword>
<dbReference type="SUPFAM" id="SSF55874">
    <property type="entry name" value="ATPase domain of HSP90 chaperone/DNA topoisomerase II/histidine kinase"/>
    <property type="match status" value="1"/>
</dbReference>
<gene>
    <name evidence="9" type="ORF">L4923_17210</name>
</gene>
<feature type="compositionally biased region" description="Low complexity" evidence="6">
    <location>
        <begin position="607"/>
        <end position="619"/>
    </location>
</feature>
<comment type="caution">
    <text evidence="9">The sequence shown here is derived from an EMBL/GenBank/DDBJ whole genome shotgun (WGS) entry which is preliminary data.</text>
</comment>
<dbReference type="InterPro" id="IPR013767">
    <property type="entry name" value="PAS_fold"/>
</dbReference>
<dbReference type="CDD" id="cd00082">
    <property type="entry name" value="HisKA"/>
    <property type="match status" value="1"/>
</dbReference>
<dbReference type="CDD" id="cd00130">
    <property type="entry name" value="PAS"/>
    <property type="match status" value="2"/>
</dbReference>
<dbReference type="Pfam" id="PF02518">
    <property type="entry name" value="HATPase_c"/>
    <property type="match status" value="1"/>
</dbReference>
<dbReference type="Pfam" id="PF00989">
    <property type="entry name" value="PAS"/>
    <property type="match status" value="1"/>
</dbReference>
<dbReference type="InterPro" id="IPR000014">
    <property type="entry name" value="PAS"/>
</dbReference>
<dbReference type="PROSITE" id="PS50112">
    <property type="entry name" value="PAS"/>
    <property type="match status" value="1"/>
</dbReference>
<feature type="compositionally biased region" description="Basic and acidic residues" evidence="6">
    <location>
        <begin position="519"/>
        <end position="532"/>
    </location>
</feature>
<comment type="catalytic activity">
    <reaction evidence="1">
        <text>ATP + protein L-histidine = ADP + protein N-phospho-L-histidine.</text>
        <dbReference type="EC" id="2.7.13.3"/>
    </reaction>
</comment>
<evidence type="ECO:0000256" key="5">
    <source>
        <dbReference type="ARBA" id="ARBA00022777"/>
    </source>
</evidence>
<dbReference type="SMART" id="SM00388">
    <property type="entry name" value="HisKA"/>
    <property type="match status" value="1"/>
</dbReference>
<proteinExistence type="predicted"/>
<keyword evidence="4" id="KW-0808">Transferase</keyword>
<dbReference type="EMBL" id="JAKREW010000017">
    <property type="protein sequence ID" value="MCG7506768.1"/>
    <property type="molecule type" value="Genomic_DNA"/>
</dbReference>
<dbReference type="InterPro" id="IPR036097">
    <property type="entry name" value="HisK_dim/P_sf"/>
</dbReference>
<dbReference type="InterPro" id="IPR035965">
    <property type="entry name" value="PAS-like_dom_sf"/>
</dbReference>
<keyword evidence="10" id="KW-1185">Reference proteome</keyword>
<dbReference type="EC" id="2.7.13.3" evidence="2"/>
<dbReference type="InterPro" id="IPR003594">
    <property type="entry name" value="HATPase_dom"/>
</dbReference>
<dbReference type="Gene3D" id="1.10.287.130">
    <property type="match status" value="1"/>
</dbReference>
<feature type="region of interest" description="Disordered" evidence="6">
    <location>
        <begin position="230"/>
        <end position="301"/>
    </location>
</feature>
<feature type="compositionally biased region" description="Basic and acidic residues" evidence="6">
    <location>
        <begin position="554"/>
        <end position="568"/>
    </location>
</feature>
<dbReference type="NCBIfam" id="TIGR00229">
    <property type="entry name" value="sensory_box"/>
    <property type="match status" value="1"/>
</dbReference>
<evidence type="ECO:0000256" key="4">
    <source>
        <dbReference type="ARBA" id="ARBA00022679"/>
    </source>
</evidence>
<dbReference type="InterPro" id="IPR003661">
    <property type="entry name" value="HisK_dim/P_dom"/>
</dbReference>
<accession>A0ABS9QH53</accession>
<dbReference type="Gene3D" id="3.30.565.10">
    <property type="entry name" value="Histidine kinase-like ATPase, C-terminal domain"/>
    <property type="match status" value="1"/>
</dbReference>
<feature type="compositionally biased region" description="Low complexity" evidence="6">
    <location>
        <begin position="533"/>
        <end position="553"/>
    </location>
</feature>
<evidence type="ECO:0000259" key="8">
    <source>
        <dbReference type="PROSITE" id="PS50112"/>
    </source>
</evidence>
<feature type="compositionally biased region" description="Pro residues" evidence="6">
    <location>
        <begin position="782"/>
        <end position="791"/>
    </location>
</feature>
<dbReference type="SMART" id="SM00091">
    <property type="entry name" value="PAS"/>
    <property type="match status" value="2"/>
</dbReference>
<dbReference type="SMART" id="SM00387">
    <property type="entry name" value="HATPase_c"/>
    <property type="match status" value="1"/>
</dbReference>
<dbReference type="PRINTS" id="PR00344">
    <property type="entry name" value="BCTRLSENSOR"/>
</dbReference>
<evidence type="ECO:0000256" key="6">
    <source>
        <dbReference type="SAM" id="MobiDB-lite"/>
    </source>
</evidence>
<keyword evidence="3" id="KW-0597">Phosphoprotein</keyword>
<sequence>MPSENYSFLDVAVLDEVRTRFAAGDALLILSADLEQVLWANGPGAAVLGQSDIEAAIGAPADLPPVAKRQIMATAGFPAIGRNRALLVRLSRWMATQAIGFQASAVTMPDGEAAVLLSVPAQQTGSRDAAEIAERAISGFTADGQFLAFVDGSGNIEAASNGFSGLGITTETLASLVAETGRHHDRTLKRRVQAERRSLPAGMAKLTDDPARHLLVVIDDGEAPQLETVPASAASADLSPTDAASTAAEGWRAADDSASAGAASNDQHHDGWYFSDANKSGGEPVPTTSKPTEPLSVPKPAVDRGAAPVRFVWRTDEAGRFSAISPEFAAVVGEAAADIIGRRFRDVATTFGFDPSGEIAGLLERRDTWSGRSVTWPIAGSSLKVPVDLAALPVYDRNRNFEGFRGFGVARLADATEDHEKVGEALTPGWTPAEVPAATQATTAPETQSEAAATETRRPQSGDADNPFYGETPALAIAPTPERRFSDKVIRLAEHRPSANDKGGLSSVERTAFREIGERLKRDSAVETRPSKDAPAATTSDDAEEAAAVTSATDKVETASHSDVETTKETYAVQASAERSLEIETPSATSAEEPQQPADKAAVIEPEATAAQDENAADSAAEDDSAALIEAQVAEEIEDLARLDGADLEQPPEAEGIIAASGVPAASKIEPAIPGDAAGEEEPETQPTAPRSLLAFVPPDEDTAAEDEKPMPALDDAGDVRAAAAKAAEKRRNALRAETWTEHDENGAEEAGLARLEDDGDLTQPGEEVENPTVAGSTQPIPLRPSPPHAAPPLQAGGFVPAAFSTGETAPDTSLLARLPVPLLIHSGDVLHYANSEFLALTGYGDLAALARAGGLDALFADPYASDDAPDHADHKLRLKKADGEEIPVDAVLRSVPWGKGKALMLVLNGFGESQAARVISFPAAETAQPDNADLKARIAEMRTIIDTATDGVVLMDRDGAIRSISRPAEALFGFDSDDVAGKPFTSLFAIESQKAARDYLAGLSDNGVASVLNDGREVIGREAEGRFIPLFMTIGRLPGDSGYCAVVRDITQWKRAEEELTQARAVAERASSQKTDFLARISHEIRTPLNAIIGFSELMVDEKFGAIANERYRDYLRDINRSGNHVLDLVNDLLDISKIEAGQQEMDYEAVSLNDTLAESVALMQPQANRERVIIRSSFASRLPEVVADLRSIRQIALNILSNAVRYTQAGGQVIVSTAYETSGDVVMRVRDTGVGMTQAEIEHALKPFKQVNALKRGRSDGTGLGLPLTKAMVEANRARFTINSTPGEGTLVEIAFPSTRVLAD</sequence>
<dbReference type="PROSITE" id="PS50109">
    <property type="entry name" value="HIS_KIN"/>
    <property type="match status" value="1"/>
</dbReference>
<evidence type="ECO:0000256" key="3">
    <source>
        <dbReference type="ARBA" id="ARBA00022553"/>
    </source>
</evidence>
<feature type="region of interest" description="Disordered" evidence="6">
    <location>
        <begin position="519"/>
        <end position="633"/>
    </location>
</feature>
<dbReference type="PANTHER" id="PTHR43047:SF72">
    <property type="entry name" value="OSMOSENSING HISTIDINE PROTEIN KINASE SLN1"/>
    <property type="match status" value="1"/>
</dbReference>
<name>A0ABS9QH53_9HYPH</name>
<protein>
    <recommendedName>
        <fullName evidence="2">histidine kinase</fullName>
        <ecNumber evidence="2">2.7.13.3</ecNumber>
    </recommendedName>
</protein>
<feature type="region of interest" description="Disordered" evidence="6">
    <location>
        <begin position="669"/>
        <end position="714"/>
    </location>
</feature>
<evidence type="ECO:0000313" key="10">
    <source>
        <dbReference type="Proteomes" id="UP001201701"/>
    </source>
</evidence>
<reference evidence="9 10" key="1">
    <citation type="submission" date="2022-02" db="EMBL/GenBank/DDBJ databases">
        <title>Draft genome sequence of Mezorhizobium retamae strain IRAMC:0171 isolated from Retama raetam nodules.</title>
        <authorList>
            <person name="Bengaied R."/>
            <person name="Sbissi I."/>
            <person name="Huber K."/>
            <person name="Ghodbane F."/>
            <person name="Nouioui I."/>
            <person name="Tarhouni M."/>
            <person name="Gtari M."/>
        </authorList>
    </citation>
    <scope>NUCLEOTIDE SEQUENCE [LARGE SCALE GENOMIC DNA]</scope>
    <source>
        <strain evidence="9 10">IRAMC:0171</strain>
    </source>
</reference>